<dbReference type="EMBL" id="LUCM01004761">
    <property type="protein sequence ID" value="KAA0193837.1"/>
    <property type="molecule type" value="Genomic_DNA"/>
</dbReference>
<dbReference type="PANTHER" id="PTHR12479:SF10">
    <property type="entry name" value="LYSOSOMAL-ASSOCIATED TRANSMEMBRANE PROTEIN"/>
    <property type="match status" value="1"/>
</dbReference>
<feature type="transmembrane region" description="Helical" evidence="6">
    <location>
        <begin position="101"/>
        <end position="123"/>
    </location>
</feature>
<evidence type="ECO:0000256" key="2">
    <source>
        <dbReference type="ARBA" id="ARBA00022692"/>
    </source>
</evidence>
<accession>A0A8E0VK29</accession>
<dbReference type="GO" id="GO:0012505">
    <property type="term" value="C:endomembrane system"/>
    <property type="evidence" value="ECO:0007669"/>
    <property type="project" value="UniProtKB-SubCell"/>
</dbReference>
<evidence type="ECO:0000313" key="7">
    <source>
        <dbReference type="EMBL" id="KAA0193837.1"/>
    </source>
</evidence>
<evidence type="ECO:0000256" key="4">
    <source>
        <dbReference type="ARBA" id="ARBA00023136"/>
    </source>
</evidence>
<proteinExistence type="predicted"/>
<organism evidence="7 8">
    <name type="scientific">Fasciolopsis buskii</name>
    <dbReference type="NCBI Taxonomy" id="27845"/>
    <lineage>
        <taxon>Eukaryota</taxon>
        <taxon>Metazoa</taxon>
        <taxon>Spiralia</taxon>
        <taxon>Lophotrochozoa</taxon>
        <taxon>Platyhelminthes</taxon>
        <taxon>Trematoda</taxon>
        <taxon>Digenea</taxon>
        <taxon>Plagiorchiida</taxon>
        <taxon>Echinostomata</taxon>
        <taxon>Echinostomatoidea</taxon>
        <taxon>Fasciolidae</taxon>
        <taxon>Fasciolopsis</taxon>
    </lineage>
</organism>
<dbReference type="InterPro" id="IPR051115">
    <property type="entry name" value="LAPTM_transporter"/>
</dbReference>
<feature type="transmembrane region" description="Helical" evidence="6">
    <location>
        <begin position="173"/>
        <end position="197"/>
    </location>
</feature>
<keyword evidence="8" id="KW-1185">Reference proteome</keyword>
<dbReference type="AlphaFoldDB" id="A0A8E0VK29"/>
<dbReference type="Proteomes" id="UP000728185">
    <property type="component" value="Unassembled WGS sequence"/>
</dbReference>
<feature type="compositionally biased region" description="Low complexity" evidence="5">
    <location>
        <begin position="301"/>
        <end position="317"/>
    </location>
</feature>
<evidence type="ECO:0000256" key="5">
    <source>
        <dbReference type="SAM" id="MobiDB-lite"/>
    </source>
</evidence>
<evidence type="ECO:0000256" key="3">
    <source>
        <dbReference type="ARBA" id="ARBA00022989"/>
    </source>
</evidence>
<keyword evidence="4 6" id="KW-0472">Membrane</keyword>
<protein>
    <submittedName>
        <fullName evidence="7">Tetraspanning orphan receptor</fullName>
    </submittedName>
</protein>
<evidence type="ECO:0000313" key="8">
    <source>
        <dbReference type="Proteomes" id="UP000728185"/>
    </source>
</evidence>
<feature type="region of interest" description="Disordered" evidence="5">
    <location>
        <begin position="34"/>
        <end position="64"/>
    </location>
</feature>
<dbReference type="GO" id="GO:0005765">
    <property type="term" value="C:lysosomal membrane"/>
    <property type="evidence" value="ECO:0007669"/>
    <property type="project" value="TreeGrafter"/>
</dbReference>
<evidence type="ECO:0000256" key="6">
    <source>
        <dbReference type="SAM" id="Phobius"/>
    </source>
</evidence>
<gene>
    <name evidence="7" type="ORF">FBUS_10006</name>
</gene>
<keyword evidence="3 6" id="KW-1133">Transmembrane helix</keyword>
<comment type="subcellular location">
    <subcellularLocation>
        <location evidence="1">Endomembrane system</location>
        <topology evidence="1">Multi-pass membrane protein</topology>
    </subcellularLocation>
</comment>
<reference evidence="7" key="1">
    <citation type="submission" date="2019-05" db="EMBL/GenBank/DDBJ databases">
        <title>Annotation for the trematode Fasciolopsis buski.</title>
        <authorList>
            <person name="Choi Y.-J."/>
        </authorList>
    </citation>
    <scope>NUCLEOTIDE SEQUENCE</scope>
    <source>
        <strain evidence="7">HT</strain>
        <tissue evidence="7">Whole worm</tissue>
    </source>
</reference>
<keyword evidence="2 6" id="KW-0812">Transmembrane</keyword>
<dbReference type="PANTHER" id="PTHR12479">
    <property type="entry name" value="LYSOSOMAL-ASSOCIATED TRANSMEMBRANE PROTEIN"/>
    <property type="match status" value="1"/>
</dbReference>
<feature type="transmembrane region" description="Helical" evidence="6">
    <location>
        <begin position="129"/>
        <end position="152"/>
    </location>
</feature>
<name>A0A8E0VK29_9TREM</name>
<evidence type="ECO:0000256" key="1">
    <source>
        <dbReference type="ARBA" id="ARBA00004127"/>
    </source>
</evidence>
<comment type="caution">
    <text evidence="7">The sequence shown here is derived from an EMBL/GenBank/DDBJ whole genome shotgun (WGS) entry which is preliminary data.</text>
</comment>
<dbReference type="OrthoDB" id="10002163at2759"/>
<sequence>MGSESNGCFFALGSHVLSIILHLVPGVSDLQDSISLSPPDQDEKESGNERLVTTSSNPENEKNMEKDAFLLDDHARGVRVKLYRQADSGNTLKNRRHFSPYFALCLSTFSLAFCCFLVHGAVARQPTHLLPFFFLQVFDFIISLLTVVGYVSSTSDVRLWLHTKSGPMYPDSTSLTFLLLSISCMVLAFKAYCLGMVWDCYKYLMLSNHHGHTDDWAGSRVGFLPTIWGFLGAGRRSTMLRSNLSSSNQHGFGNDSERAARPVSYDQTNDLPNYEDALKIPANAYAPPPYFCPSDSNKPSTDNNRTQNTDTNTSSPS</sequence>
<keyword evidence="7" id="KW-0675">Receptor</keyword>
<feature type="region of interest" description="Disordered" evidence="5">
    <location>
        <begin position="285"/>
        <end position="317"/>
    </location>
</feature>